<evidence type="ECO:0000313" key="14">
    <source>
        <dbReference type="Proteomes" id="UP000045285"/>
    </source>
</evidence>
<evidence type="ECO:0000259" key="12">
    <source>
        <dbReference type="PROSITE" id="PS51217"/>
    </source>
</evidence>
<evidence type="ECO:0000256" key="7">
    <source>
        <dbReference type="ARBA" id="ARBA00034617"/>
    </source>
</evidence>
<evidence type="ECO:0000256" key="10">
    <source>
        <dbReference type="PROSITE-ProRule" id="PRU00560"/>
    </source>
</evidence>
<evidence type="ECO:0000313" key="13">
    <source>
        <dbReference type="EMBL" id="CDX22026.1"/>
    </source>
</evidence>
<gene>
    <name evidence="13" type="ORF">MPL3356_390098</name>
</gene>
<evidence type="ECO:0000256" key="6">
    <source>
        <dbReference type="ARBA" id="ARBA00023235"/>
    </source>
</evidence>
<dbReference type="PANTHER" id="PTHR11070:SF3">
    <property type="entry name" value="DNA 3'-5' HELICASE"/>
    <property type="match status" value="1"/>
</dbReference>
<keyword evidence="6" id="KW-0413">Isomerase</keyword>
<evidence type="ECO:0000256" key="8">
    <source>
        <dbReference type="ARBA" id="ARBA00034808"/>
    </source>
</evidence>
<comment type="catalytic activity">
    <reaction evidence="9">
        <text>ATP + H2O = ADP + phosphate + H(+)</text>
        <dbReference type="Rhea" id="RHEA:13065"/>
        <dbReference type="ChEBI" id="CHEBI:15377"/>
        <dbReference type="ChEBI" id="CHEBI:15378"/>
        <dbReference type="ChEBI" id="CHEBI:30616"/>
        <dbReference type="ChEBI" id="CHEBI:43474"/>
        <dbReference type="ChEBI" id="CHEBI:456216"/>
        <dbReference type="EC" id="5.6.2.4"/>
    </reaction>
</comment>
<comment type="similarity">
    <text evidence="1">Belongs to the helicase family. UvrD subfamily.</text>
</comment>
<dbReference type="GO" id="GO:0043138">
    <property type="term" value="F:3'-5' DNA helicase activity"/>
    <property type="evidence" value="ECO:0007669"/>
    <property type="project" value="UniProtKB-EC"/>
</dbReference>
<proteinExistence type="inferred from homology"/>
<dbReference type="Proteomes" id="UP000045285">
    <property type="component" value="Unassembled WGS sequence"/>
</dbReference>
<feature type="domain" description="UvrD-like helicase C-terminal" evidence="12">
    <location>
        <begin position="315"/>
        <end position="577"/>
    </location>
</feature>
<dbReference type="Gene3D" id="1.10.486.10">
    <property type="entry name" value="PCRA, domain 4"/>
    <property type="match status" value="1"/>
</dbReference>
<dbReference type="GO" id="GO:0016887">
    <property type="term" value="F:ATP hydrolysis activity"/>
    <property type="evidence" value="ECO:0007669"/>
    <property type="project" value="RHEA"/>
</dbReference>
<dbReference type="GO" id="GO:0000725">
    <property type="term" value="P:recombinational repair"/>
    <property type="evidence" value="ECO:0007669"/>
    <property type="project" value="TreeGrafter"/>
</dbReference>
<keyword evidence="4 10" id="KW-0347">Helicase</keyword>
<dbReference type="Gene3D" id="3.40.50.300">
    <property type="entry name" value="P-loop containing nucleotide triphosphate hydrolases"/>
    <property type="match status" value="2"/>
</dbReference>
<keyword evidence="3 10" id="KW-0378">Hydrolase</keyword>
<dbReference type="InterPro" id="IPR027417">
    <property type="entry name" value="P-loop_NTPase"/>
</dbReference>
<sequence length="693" mass="77122">MNIAARDSSFETPAYLARLNDEQRLAVVHGDGKVTTPLLVIAGAGSGKTNTLAHRVAHLIVKGADPRRILLMTFSRRAAAEMAKRVERIAGEVLGRDAAIIADALAWAGTFHGIGARLLRDYAEQIGLDPAFTIHDREDSADLMNLARHELGFSKTESRFPTKGTCLQIYSRAVNAQAPLGEVLGSAFPWCAAWADQLKELFAAYVEAKQAQNVLDYDDLLLYWAQMAAEPDIAAHVASRFDHVLVDEYQDTNRLQASILLALKPDGAGLTVVGDDAQSIYSFRAAEVRNILDFPKQFARPAEIVMLERNYRSTETILAAANRVIGEASERFTKNLWTERRSSHKPQLVSVRDEAEQANYVCQAILAEREAGTALKAQAVLFRTSSHSGPLEVELTRRNIPFVKFGGLKFLDAAHVKDMLAMLRFAENPRDRVAGFRVLQLMPGIGPSAASQIVEAMATSLDEALGLARFRPPQRAAQDWPVFLDIYSGLRAGAKWPADLERIRLWYEPHMERIHEDAVTRRADLLQLEQIASTYPSRERFLTELTLDPPDATSDQAGPPHRDEDYLILSTIHSAKGQEWKNVFVLNTVDGCIPADLGVGTKEDIEEERRLLYVAMTRAKDSLHLVVPQRFYPHNQAARGDRHVYASRTRFIPASMLSAFEQSSWASAALKDDPRQRPGVKVDLGARMRGMWK</sequence>
<comment type="catalytic activity">
    <reaction evidence="7">
        <text>Couples ATP hydrolysis with the unwinding of duplex DNA by translocating in the 3'-5' direction.</text>
        <dbReference type="EC" id="5.6.2.4"/>
    </reaction>
</comment>
<keyword evidence="5 10" id="KW-0067">ATP-binding</keyword>
<dbReference type="GO" id="GO:0003677">
    <property type="term" value="F:DNA binding"/>
    <property type="evidence" value="ECO:0007669"/>
    <property type="project" value="InterPro"/>
</dbReference>
<dbReference type="GO" id="GO:0005524">
    <property type="term" value="F:ATP binding"/>
    <property type="evidence" value="ECO:0007669"/>
    <property type="project" value="UniProtKB-UniRule"/>
</dbReference>
<organism evidence="13 14">
    <name type="scientific">Mesorhizobium plurifarium</name>
    <dbReference type="NCBI Taxonomy" id="69974"/>
    <lineage>
        <taxon>Bacteria</taxon>
        <taxon>Pseudomonadati</taxon>
        <taxon>Pseudomonadota</taxon>
        <taxon>Alphaproteobacteria</taxon>
        <taxon>Hyphomicrobiales</taxon>
        <taxon>Phyllobacteriaceae</taxon>
        <taxon>Mesorhizobium</taxon>
    </lineage>
</organism>
<accession>A0A090DY72</accession>
<dbReference type="CDD" id="cd17932">
    <property type="entry name" value="DEXQc_UvrD"/>
    <property type="match status" value="1"/>
</dbReference>
<dbReference type="PROSITE" id="PS51198">
    <property type="entry name" value="UVRD_HELICASE_ATP_BIND"/>
    <property type="match status" value="1"/>
</dbReference>
<dbReference type="PROSITE" id="PS51217">
    <property type="entry name" value="UVRD_HELICASE_CTER"/>
    <property type="match status" value="1"/>
</dbReference>
<evidence type="ECO:0000256" key="3">
    <source>
        <dbReference type="ARBA" id="ARBA00022801"/>
    </source>
</evidence>
<dbReference type="GO" id="GO:0005829">
    <property type="term" value="C:cytosol"/>
    <property type="evidence" value="ECO:0007669"/>
    <property type="project" value="TreeGrafter"/>
</dbReference>
<keyword evidence="2 10" id="KW-0547">Nucleotide-binding</keyword>
<dbReference type="SUPFAM" id="SSF52540">
    <property type="entry name" value="P-loop containing nucleoside triphosphate hydrolases"/>
    <property type="match status" value="1"/>
</dbReference>
<dbReference type="EC" id="5.6.2.4" evidence="8"/>
<evidence type="ECO:0000256" key="4">
    <source>
        <dbReference type="ARBA" id="ARBA00022806"/>
    </source>
</evidence>
<dbReference type="AlphaFoldDB" id="A0A090DY72"/>
<name>A0A090DY72_MESPL</name>
<dbReference type="Pfam" id="PF13361">
    <property type="entry name" value="UvrD_C"/>
    <property type="match status" value="2"/>
</dbReference>
<dbReference type="InterPro" id="IPR000212">
    <property type="entry name" value="DNA_helicase_UvrD/REP"/>
</dbReference>
<evidence type="ECO:0000259" key="11">
    <source>
        <dbReference type="PROSITE" id="PS51198"/>
    </source>
</evidence>
<dbReference type="PANTHER" id="PTHR11070">
    <property type="entry name" value="UVRD / RECB / PCRA DNA HELICASE FAMILY MEMBER"/>
    <property type="match status" value="1"/>
</dbReference>
<keyword evidence="14" id="KW-1185">Reference proteome</keyword>
<dbReference type="EMBL" id="CCMZ01000033">
    <property type="protein sequence ID" value="CDX22026.1"/>
    <property type="molecule type" value="Genomic_DNA"/>
</dbReference>
<dbReference type="STRING" id="69974.MPLDJ20_170151"/>
<reference evidence="14" key="1">
    <citation type="submission" date="2014-08" db="EMBL/GenBank/DDBJ databases">
        <authorList>
            <person name="Moulin L."/>
        </authorList>
    </citation>
    <scope>NUCLEOTIDE SEQUENCE [LARGE SCALE GENOMIC DNA]</scope>
</reference>
<protein>
    <recommendedName>
        <fullName evidence="8">DNA 3'-5' helicase</fullName>
        <ecNumber evidence="8">5.6.2.4</ecNumber>
    </recommendedName>
</protein>
<dbReference type="Gene3D" id="1.10.10.160">
    <property type="match status" value="1"/>
</dbReference>
<evidence type="ECO:0000256" key="1">
    <source>
        <dbReference type="ARBA" id="ARBA00009922"/>
    </source>
</evidence>
<dbReference type="InterPro" id="IPR014017">
    <property type="entry name" value="DNA_helicase_UvrD-like_C"/>
</dbReference>
<dbReference type="InterPro" id="IPR014016">
    <property type="entry name" value="UvrD-like_ATP-bd"/>
</dbReference>
<evidence type="ECO:0000256" key="9">
    <source>
        <dbReference type="ARBA" id="ARBA00048988"/>
    </source>
</evidence>
<dbReference type="InterPro" id="IPR013986">
    <property type="entry name" value="DExx_box_DNA_helicase_dom_sf"/>
</dbReference>
<evidence type="ECO:0000256" key="2">
    <source>
        <dbReference type="ARBA" id="ARBA00022741"/>
    </source>
</evidence>
<evidence type="ECO:0000256" key="5">
    <source>
        <dbReference type="ARBA" id="ARBA00022840"/>
    </source>
</evidence>
<feature type="domain" description="UvrD-like helicase ATP-binding" evidence="11">
    <location>
        <begin position="17"/>
        <end position="314"/>
    </location>
</feature>
<dbReference type="Pfam" id="PF00580">
    <property type="entry name" value="UvrD-helicase"/>
    <property type="match status" value="1"/>
</dbReference>
<feature type="binding site" evidence="10">
    <location>
        <begin position="42"/>
        <end position="49"/>
    </location>
    <ligand>
        <name>ATP</name>
        <dbReference type="ChEBI" id="CHEBI:30616"/>
    </ligand>
</feature>